<name>A0A5J4URQ7_9EUKA</name>
<evidence type="ECO:0000313" key="2">
    <source>
        <dbReference type="Proteomes" id="UP000324800"/>
    </source>
</evidence>
<proteinExistence type="predicted"/>
<reference evidence="1 2" key="1">
    <citation type="submission" date="2019-03" db="EMBL/GenBank/DDBJ databases">
        <title>Single cell metagenomics reveals metabolic interactions within the superorganism composed of flagellate Streblomastix strix and complex community of Bacteroidetes bacteria on its surface.</title>
        <authorList>
            <person name="Treitli S.C."/>
            <person name="Kolisko M."/>
            <person name="Husnik F."/>
            <person name="Keeling P."/>
            <person name="Hampl V."/>
        </authorList>
    </citation>
    <scope>NUCLEOTIDE SEQUENCE [LARGE SCALE GENOMIC DNA]</scope>
    <source>
        <strain evidence="1">ST1C</strain>
    </source>
</reference>
<dbReference type="InterPro" id="IPR011050">
    <property type="entry name" value="Pectin_lyase_fold/virulence"/>
</dbReference>
<feature type="non-terminal residue" evidence="1">
    <location>
        <position position="720"/>
    </location>
</feature>
<gene>
    <name evidence="1" type="ORF">EZS28_031397</name>
</gene>
<dbReference type="Proteomes" id="UP000324800">
    <property type="component" value="Unassembled WGS sequence"/>
</dbReference>
<comment type="caution">
    <text evidence="1">The sequence shown here is derived from an EMBL/GenBank/DDBJ whole genome shotgun (WGS) entry which is preliminary data.</text>
</comment>
<sequence>MDKIFRLTIERGKPLEILIIDQSSISQEGLDAQSKKAHLIIRSQDLIKSAKLLVSEKMNPILTSIISTVDSLTLQNLIIDFRGYRYHQIFVHQDTESSKLTLDHITVFNGGFDKHIFLVDDGASIVVNNSKFESIFSYGIGGASIRVDIEDFGTAEFIDSEFSKNTVQKGYQGGALLVNIEADEIKDYSSIGTIVKFDNVTFSDNVAYITISYPDCTPDIRDQYQQSLFINLQGGNFVKAILYGLFKLDGINDLKSEIPHSNCFVHTYAGSDSQDSNIDLSMFVKDAKVENCFVNSKDRERASNEIWCGREFFPCSTLNQAVNHVSNTDIYAYIREEALINQTISQPQHSMWFIGQYTETAEKPRIYYNDIDFVNQTKPYLIISDAQLTIINLAFEISSQGAVLLGLIYKDNIEIIKIKSCNFYTIKQSISPENSTKGSLINVNNSAVNIEQCNFLNIKSGSDGVIKIIISDLKQKSWITESNFDNCETGNIAGGAINVDFGEQTDVFQGGFELKRIRVSNCRGQLDNNPQNSAIYFIGQLSNLKDPILIEGCYFKDNGGIYTNDSYGAHDLYFQETIGSDILNSNTIVDSYSNSYKQKIGGSFNNLQTGQTNFDFLLPDILEDIYVDVPEDEQTAQDGTGTKQAPFKNVNLAVKSLKESSIVKQTINIITNRSFDHKSVNIGNKTVIIIGQRIESINDQVYMPPLSLKQHPSINIGSFK</sequence>
<accession>A0A5J4URQ7</accession>
<protein>
    <submittedName>
        <fullName evidence="1">Uncharacterized protein</fullName>
    </submittedName>
</protein>
<dbReference type="EMBL" id="SNRW01013043">
    <property type="protein sequence ID" value="KAA6373077.1"/>
    <property type="molecule type" value="Genomic_DNA"/>
</dbReference>
<evidence type="ECO:0000313" key="1">
    <source>
        <dbReference type="EMBL" id="KAA6373077.1"/>
    </source>
</evidence>
<dbReference type="AlphaFoldDB" id="A0A5J4URQ7"/>
<organism evidence="1 2">
    <name type="scientific">Streblomastix strix</name>
    <dbReference type="NCBI Taxonomy" id="222440"/>
    <lineage>
        <taxon>Eukaryota</taxon>
        <taxon>Metamonada</taxon>
        <taxon>Preaxostyla</taxon>
        <taxon>Oxymonadida</taxon>
        <taxon>Streblomastigidae</taxon>
        <taxon>Streblomastix</taxon>
    </lineage>
</organism>
<dbReference type="SUPFAM" id="SSF51126">
    <property type="entry name" value="Pectin lyase-like"/>
    <property type="match status" value="1"/>
</dbReference>